<dbReference type="InterPro" id="IPR036390">
    <property type="entry name" value="WH_DNA-bd_sf"/>
</dbReference>
<evidence type="ECO:0000259" key="3">
    <source>
        <dbReference type="PROSITE" id="PS51000"/>
    </source>
</evidence>
<reference evidence="4 5" key="1">
    <citation type="submission" date="2020-02" db="EMBL/GenBank/DDBJ databases">
        <title>Whole-genome analyses of novel actinobacteria.</title>
        <authorList>
            <person name="Sahin N."/>
        </authorList>
    </citation>
    <scope>NUCLEOTIDE SEQUENCE [LARGE SCALE GENOMIC DNA]</scope>
    <source>
        <strain evidence="4 5">KC13</strain>
    </source>
</reference>
<evidence type="ECO:0000256" key="2">
    <source>
        <dbReference type="ARBA" id="ARBA00023163"/>
    </source>
</evidence>
<dbReference type="PANTHER" id="PTHR34580">
    <property type="match status" value="1"/>
</dbReference>
<dbReference type="InterPro" id="IPR051534">
    <property type="entry name" value="CBASS_pafABC_assoc_protein"/>
</dbReference>
<dbReference type="AlphaFoldDB" id="A0A6M1R0V9"/>
<accession>A0A6M1R0V9</accession>
<dbReference type="Pfam" id="PF08279">
    <property type="entry name" value="HTH_11"/>
    <property type="match status" value="1"/>
</dbReference>
<dbReference type="Pfam" id="PF25583">
    <property type="entry name" value="WCX"/>
    <property type="match status" value="1"/>
</dbReference>
<dbReference type="InterPro" id="IPR057727">
    <property type="entry name" value="WCX_dom"/>
</dbReference>
<evidence type="ECO:0000313" key="5">
    <source>
        <dbReference type="Proteomes" id="UP000483261"/>
    </source>
</evidence>
<dbReference type="RefSeq" id="WP_165114069.1">
    <property type="nucleotide sequence ID" value="NZ_JAALAA010000032.1"/>
</dbReference>
<feature type="domain" description="HTH deoR-type" evidence="3">
    <location>
        <begin position="2"/>
        <end position="57"/>
    </location>
</feature>
<dbReference type="EMBL" id="JAALAA010000032">
    <property type="protein sequence ID" value="NGN95855.1"/>
    <property type="molecule type" value="Genomic_DNA"/>
</dbReference>
<gene>
    <name evidence="4" type="ORF">G5C66_24340</name>
</gene>
<proteinExistence type="predicted"/>
<dbReference type="SUPFAM" id="SSF46785">
    <property type="entry name" value="Winged helix' DNA-binding domain"/>
    <property type="match status" value="1"/>
</dbReference>
<organism evidence="4 5">
    <name type="scientific">Nocardioides turkmenicus</name>
    <dbReference type="NCBI Taxonomy" id="2711220"/>
    <lineage>
        <taxon>Bacteria</taxon>
        <taxon>Bacillati</taxon>
        <taxon>Actinomycetota</taxon>
        <taxon>Actinomycetes</taxon>
        <taxon>Propionibacteriales</taxon>
        <taxon>Nocardioidaceae</taxon>
        <taxon>Nocardioides</taxon>
    </lineage>
</organism>
<dbReference type="Gene3D" id="1.10.10.10">
    <property type="entry name" value="Winged helix-like DNA-binding domain superfamily/Winged helix DNA-binding domain"/>
    <property type="match status" value="1"/>
</dbReference>
<dbReference type="Proteomes" id="UP000483261">
    <property type="component" value="Unassembled WGS sequence"/>
</dbReference>
<protein>
    <submittedName>
        <fullName evidence="4">WYL domain-containing protein</fullName>
    </submittedName>
</protein>
<dbReference type="Pfam" id="PF13280">
    <property type="entry name" value="WYL"/>
    <property type="match status" value="1"/>
</dbReference>
<dbReference type="PROSITE" id="PS52050">
    <property type="entry name" value="WYL"/>
    <property type="match status" value="1"/>
</dbReference>
<comment type="caution">
    <text evidence="4">The sequence shown here is derived from an EMBL/GenBank/DDBJ whole genome shotgun (WGS) entry which is preliminary data.</text>
</comment>
<evidence type="ECO:0000313" key="4">
    <source>
        <dbReference type="EMBL" id="NGN95855.1"/>
    </source>
</evidence>
<keyword evidence="2" id="KW-0804">Transcription</keyword>
<dbReference type="InterPro" id="IPR026881">
    <property type="entry name" value="WYL_dom"/>
</dbReference>
<sequence length="326" mass="35433">MRAERMIATLLLLQARGRVTAAELATELEVSVATARRDLEALSAAGVPVYPQAGRNGGWSLVGGARTDLSGLTGPESQALFTLIGPGAGASPEARQAVRKLLRALPSPFRADAVAAAEAVRLDAGAWGEQRRSRPEVVDVVQQAVIDRRQVRLDYSSRTGHVSNVVLSPLGLVAKDDLWYLLATRDGAPDVRTYRMDRVASVEVTTEEAERPEDFDLAREWQRVVAYVEGRRARVRATVLVRRRHLWVLRDHFGTYLDVVGDASPVAGEERIEVTVAAHTARSLAEQLAGWGAMIEVVGPEDVRQELARIGAELAAAYGRRSSNFG</sequence>
<dbReference type="InterPro" id="IPR036388">
    <property type="entry name" value="WH-like_DNA-bd_sf"/>
</dbReference>
<dbReference type="InterPro" id="IPR013196">
    <property type="entry name" value="HTH_11"/>
</dbReference>
<dbReference type="InterPro" id="IPR001034">
    <property type="entry name" value="DeoR_HTH"/>
</dbReference>
<name>A0A6M1R0V9_9ACTN</name>
<dbReference type="GO" id="GO:0003700">
    <property type="term" value="F:DNA-binding transcription factor activity"/>
    <property type="evidence" value="ECO:0007669"/>
    <property type="project" value="InterPro"/>
</dbReference>
<dbReference type="InterPro" id="IPR028349">
    <property type="entry name" value="PafC-like"/>
</dbReference>
<keyword evidence="5" id="KW-1185">Reference proteome</keyword>
<dbReference type="PIRSF" id="PIRSF016838">
    <property type="entry name" value="PafC"/>
    <property type="match status" value="1"/>
</dbReference>
<dbReference type="PANTHER" id="PTHR34580:SF1">
    <property type="entry name" value="PROTEIN PAFC"/>
    <property type="match status" value="1"/>
</dbReference>
<evidence type="ECO:0000256" key="1">
    <source>
        <dbReference type="ARBA" id="ARBA00023015"/>
    </source>
</evidence>
<dbReference type="PROSITE" id="PS51000">
    <property type="entry name" value="HTH_DEOR_2"/>
    <property type="match status" value="1"/>
</dbReference>
<keyword evidence="1" id="KW-0805">Transcription regulation</keyword>